<dbReference type="EMBL" id="CM008047">
    <property type="protein sequence ID" value="PVH63413.1"/>
    <property type="molecule type" value="Genomic_DNA"/>
</dbReference>
<keyword evidence="1" id="KW-0472">Membrane</keyword>
<proteinExistence type="predicted"/>
<evidence type="ECO:0000256" key="1">
    <source>
        <dbReference type="SAM" id="Phobius"/>
    </source>
</evidence>
<dbReference type="Proteomes" id="UP000243499">
    <property type="component" value="Chromosome 2"/>
</dbReference>
<protein>
    <submittedName>
        <fullName evidence="2">Uncharacterized protein</fullName>
    </submittedName>
</protein>
<accession>A0A2T8KMJ8</accession>
<keyword evidence="1" id="KW-1133">Transmembrane helix</keyword>
<organism evidence="2">
    <name type="scientific">Panicum hallii</name>
    <dbReference type="NCBI Taxonomy" id="206008"/>
    <lineage>
        <taxon>Eukaryota</taxon>
        <taxon>Viridiplantae</taxon>
        <taxon>Streptophyta</taxon>
        <taxon>Embryophyta</taxon>
        <taxon>Tracheophyta</taxon>
        <taxon>Spermatophyta</taxon>
        <taxon>Magnoliopsida</taxon>
        <taxon>Liliopsida</taxon>
        <taxon>Poales</taxon>
        <taxon>Poaceae</taxon>
        <taxon>PACMAD clade</taxon>
        <taxon>Panicoideae</taxon>
        <taxon>Panicodae</taxon>
        <taxon>Paniceae</taxon>
        <taxon>Panicinae</taxon>
        <taxon>Panicum</taxon>
        <taxon>Panicum sect. Panicum</taxon>
    </lineage>
</organism>
<gene>
    <name evidence="2" type="ORF">PAHAL_2G022400</name>
</gene>
<name>A0A2T8KMJ8_9POAL</name>
<reference evidence="2" key="1">
    <citation type="submission" date="2018-04" db="EMBL/GenBank/DDBJ databases">
        <title>WGS assembly of Panicum hallii.</title>
        <authorList>
            <person name="Lovell J."/>
            <person name="Jenkins J."/>
            <person name="Lowry D."/>
            <person name="Mamidi S."/>
            <person name="Sreedasyam A."/>
            <person name="Weng X."/>
            <person name="Barry K."/>
            <person name="Bonette J."/>
            <person name="Campitelli B."/>
            <person name="Daum C."/>
            <person name="Gordon S."/>
            <person name="Gould B."/>
            <person name="Lipzen A."/>
            <person name="Macqueen A."/>
            <person name="Palacio-Mejia J."/>
            <person name="Plott C."/>
            <person name="Shakirov E."/>
            <person name="Shu S."/>
            <person name="Yoshinaga Y."/>
            <person name="Zane M."/>
            <person name="Rokhsar D."/>
            <person name="Grimwood J."/>
            <person name="Schmutz J."/>
            <person name="Juenger T."/>
        </authorList>
    </citation>
    <scope>NUCLEOTIDE SEQUENCE [LARGE SCALE GENOMIC DNA]</scope>
    <source>
        <strain evidence="2">FIL2</strain>
    </source>
</reference>
<feature type="transmembrane region" description="Helical" evidence="1">
    <location>
        <begin position="49"/>
        <end position="71"/>
    </location>
</feature>
<dbReference type="Gramene" id="PVH63413">
    <property type="protein sequence ID" value="PVH63413"/>
    <property type="gene ID" value="PAHAL_2G022400"/>
</dbReference>
<keyword evidence="1" id="KW-0812">Transmembrane</keyword>
<evidence type="ECO:0000313" key="2">
    <source>
        <dbReference type="EMBL" id="PVH63413.1"/>
    </source>
</evidence>
<dbReference type="AlphaFoldDB" id="A0A2T8KMJ8"/>
<sequence length="72" mass="8394">MRLRPIINIYAAIIDDAAAGSEGADRGVNNRRDRRMIKLIRRMPSCMDYMLASLYVTYIDYVLLFLCTMRFV</sequence>